<dbReference type="HAMAP" id="MF_00238">
    <property type="entry name" value="Cytidyl_kinase_type1"/>
    <property type="match status" value="1"/>
</dbReference>
<keyword evidence="4 8" id="KW-0418">Kinase</keyword>
<dbReference type="STRING" id="706434.HMPREF9429_01621"/>
<dbReference type="GO" id="GO:0006220">
    <property type="term" value="P:pyrimidine nucleotide metabolic process"/>
    <property type="evidence" value="ECO:0007669"/>
    <property type="project" value="UniProtKB-UniRule"/>
</dbReference>
<keyword evidence="2 8" id="KW-0808">Transferase</keyword>
<dbReference type="Gene3D" id="3.40.50.300">
    <property type="entry name" value="P-loop containing nucleotide triphosphate hydrolases"/>
    <property type="match status" value="1"/>
</dbReference>
<keyword evidence="8" id="KW-0963">Cytoplasm</keyword>
<keyword evidence="3 8" id="KW-0547">Nucleotide-binding</keyword>
<organism evidence="10 11">
    <name type="scientific">Megasphaera micronuciformis F0359</name>
    <dbReference type="NCBI Taxonomy" id="706434"/>
    <lineage>
        <taxon>Bacteria</taxon>
        <taxon>Bacillati</taxon>
        <taxon>Bacillota</taxon>
        <taxon>Negativicutes</taxon>
        <taxon>Veillonellales</taxon>
        <taxon>Veillonellaceae</taxon>
        <taxon>Megasphaera</taxon>
    </lineage>
</organism>
<keyword evidence="11" id="KW-1185">Reference proteome</keyword>
<evidence type="ECO:0000256" key="8">
    <source>
        <dbReference type="HAMAP-Rule" id="MF_00238"/>
    </source>
</evidence>
<keyword evidence="5 8" id="KW-0067">ATP-binding</keyword>
<dbReference type="GO" id="GO:0015949">
    <property type="term" value="P:nucleobase-containing small molecule interconversion"/>
    <property type="evidence" value="ECO:0007669"/>
    <property type="project" value="TreeGrafter"/>
</dbReference>
<dbReference type="GO" id="GO:0005524">
    <property type="term" value="F:ATP binding"/>
    <property type="evidence" value="ECO:0007669"/>
    <property type="project" value="UniProtKB-UniRule"/>
</dbReference>
<dbReference type="GO" id="GO:0005829">
    <property type="term" value="C:cytosol"/>
    <property type="evidence" value="ECO:0007669"/>
    <property type="project" value="TreeGrafter"/>
</dbReference>
<evidence type="ECO:0000259" key="9">
    <source>
        <dbReference type="Pfam" id="PF02224"/>
    </source>
</evidence>
<dbReference type="InterPro" id="IPR011994">
    <property type="entry name" value="Cytidylate_kinase_dom"/>
</dbReference>
<dbReference type="NCBIfam" id="TIGR00017">
    <property type="entry name" value="cmk"/>
    <property type="match status" value="1"/>
</dbReference>
<dbReference type="Pfam" id="PF02224">
    <property type="entry name" value="Cytidylate_kin"/>
    <property type="match status" value="1"/>
</dbReference>
<comment type="similarity">
    <text evidence="1 8">Belongs to the cytidylate kinase family. Type 1 subfamily.</text>
</comment>
<evidence type="ECO:0000256" key="3">
    <source>
        <dbReference type="ARBA" id="ARBA00022741"/>
    </source>
</evidence>
<sequence>MKKISVAIDGPAGAGKSSVAKAVAKRAGYLYLDTGAMYRALTWAVLQANVDLADEKALKSLINTADIYMEPGETDRVFVNGTDVTAPIRSAEVTGHVSAVAALPAVREKLVDLQRQIAARGGVILDGRDIGTVVLPKAELKVFLTASVEARAARRCAQLAEKGENVSLEKVKADITARDKADSERRVSPLREADDAVHVDNSRLTAEETADLLYKLIKEREI</sequence>
<dbReference type="InterPro" id="IPR003136">
    <property type="entry name" value="Cytidylate_kin"/>
</dbReference>
<evidence type="ECO:0000256" key="4">
    <source>
        <dbReference type="ARBA" id="ARBA00022777"/>
    </source>
</evidence>
<evidence type="ECO:0000256" key="6">
    <source>
        <dbReference type="ARBA" id="ARBA00047615"/>
    </source>
</evidence>
<dbReference type="AlphaFoldDB" id="E2ZDB7"/>
<dbReference type="eggNOG" id="COG0283">
    <property type="taxonomic scope" value="Bacteria"/>
</dbReference>
<dbReference type="GO" id="GO:0036431">
    <property type="term" value="F:dCMP kinase activity"/>
    <property type="evidence" value="ECO:0007669"/>
    <property type="project" value="InterPro"/>
</dbReference>
<comment type="catalytic activity">
    <reaction evidence="6 8">
        <text>dCMP + ATP = dCDP + ADP</text>
        <dbReference type="Rhea" id="RHEA:25094"/>
        <dbReference type="ChEBI" id="CHEBI:30616"/>
        <dbReference type="ChEBI" id="CHEBI:57566"/>
        <dbReference type="ChEBI" id="CHEBI:58593"/>
        <dbReference type="ChEBI" id="CHEBI:456216"/>
        <dbReference type="EC" id="2.7.4.25"/>
    </reaction>
</comment>
<dbReference type="OrthoDB" id="9807434at2"/>
<dbReference type="HOGENOM" id="CLU_079959_0_2_9"/>
<dbReference type="PANTHER" id="PTHR21299:SF2">
    <property type="entry name" value="CYTIDYLATE KINASE"/>
    <property type="match status" value="1"/>
</dbReference>
<evidence type="ECO:0000256" key="2">
    <source>
        <dbReference type="ARBA" id="ARBA00022679"/>
    </source>
</evidence>
<dbReference type="GO" id="GO:0036430">
    <property type="term" value="F:CMP kinase activity"/>
    <property type="evidence" value="ECO:0007669"/>
    <property type="project" value="RHEA"/>
</dbReference>
<dbReference type="EC" id="2.7.4.25" evidence="8"/>
<evidence type="ECO:0000256" key="7">
    <source>
        <dbReference type="ARBA" id="ARBA00048478"/>
    </source>
</evidence>
<evidence type="ECO:0000256" key="5">
    <source>
        <dbReference type="ARBA" id="ARBA00022840"/>
    </source>
</evidence>
<comment type="catalytic activity">
    <reaction evidence="7 8">
        <text>CMP + ATP = CDP + ADP</text>
        <dbReference type="Rhea" id="RHEA:11600"/>
        <dbReference type="ChEBI" id="CHEBI:30616"/>
        <dbReference type="ChEBI" id="CHEBI:58069"/>
        <dbReference type="ChEBI" id="CHEBI:60377"/>
        <dbReference type="ChEBI" id="CHEBI:456216"/>
        <dbReference type="EC" id="2.7.4.25"/>
    </reaction>
</comment>
<dbReference type="InterPro" id="IPR027417">
    <property type="entry name" value="P-loop_NTPase"/>
</dbReference>
<evidence type="ECO:0000256" key="1">
    <source>
        <dbReference type="ARBA" id="ARBA00009427"/>
    </source>
</evidence>
<dbReference type="PANTHER" id="PTHR21299">
    <property type="entry name" value="CYTIDYLATE KINASE/PANTOATE-BETA-ALANINE LIGASE"/>
    <property type="match status" value="1"/>
</dbReference>
<proteinExistence type="inferred from homology"/>
<dbReference type="Proteomes" id="UP000003195">
    <property type="component" value="Unassembled WGS sequence"/>
</dbReference>
<feature type="domain" description="Cytidylate kinase" evidence="9">
    <location>
        <begin position="6"/>
        <end position="218"/>
    </location>
</feature>
<dbReference type="EMBL" id="AECS01000039">
    <property type="protein sequence ID" value="EFQ03676.1"/>
    <property type="molecule type" value="Genomic_DNA"/>
</dbReference>
<dbReference type="SUPFAM" id="SSF52540">
    <property type="entry name" value="P-loop containing nucleoside triphosphate hydrolases"/>
    <property type="match status" value="1"/>
</dbReference>
<gene>
    <name evidence="8 10" type="primary">cmk</name>
    <name evidence="10" type="ORF">HMPREF9429_01621</name>
</gene>
<feature type="binding site" evidence="8">
    <location>
        <begin position="10"/>
        <end position="18"/>
    </location>
    <ligand>
        <name>ATP</name>
        <dbReference type="ChEBI" id="CHEBI:30616"/>
    </ligand>
</feature>
<evidence type="ECO:0000313" key="11">
    <source>
        <dbReference type="Proteomes" id="UP000003195"/>
    </source>
</evidence>
<reference evidence="10 11" key="1">
    <citation type="submission" date="2010-08" db="EMBL/GenBank/DDBJ databases">
        <authorList>
            <person name="Weinstock G."/>
            <person name="Sodergren E."/>
            <person name="Clifton S."/>
            <person name="Fulton L."/>
            <person name="Fulton B."/>
            <person name="Courtney L."/>
            <person name="Fronick C."/>
            <person name="Harrison M."/>
            <person name="Strong C."/>
            <person name="Farmer C."/>
            <person name="Delahaunty K."/>
            <person name="Markovic C."/>
            <person name="Hall O."/>
            <person name="Minx P."/>
            <person name="Tomlinson C."/>
            <person name="Mitreva M."/>
            <person name="Hou S."/>
            <person name="Chen J."/>
            <person name="Wollam A."/>
            <person name="Pepin K.H."/>
            <person name="Johnson M."/>
            <person name="Bhonagiri V."/>
            <person name="Zhang X."/>
            <person name="Suruliraj S."/>
            <person name="Warren W."/>
            <person name="Chinwalla A."/>
            <person name="Mardis E.R."/>
            <person name="Wilson R.K."/>
        </authorList>
    </citation>
    <scope>NUCLEOTIDE SEQUENCE [LARGE SCALE GENOMIC DNA]</scope>
    <source>
        <strain evidence="10 11">F0359</strain>
    </source>
</reference>
<protein>
    <recommendedName>
        <fullName evidence="8">Cytidylate kinase</fullName>
        <shortName evidence="8">CK</shortName>
        <ecNumber evidence="8">2.7.4.25</ecNumber>
    </recommendedName>
    <alternativeName>
        <fullName evidence="8">Cytidine monophosphate kinase</fullName>
        <shortName evidence="8">CMP kinase</shortName>
    </alternativeName>
</protein>
<comment type="caution">
    <text evidence="10">The sequence shown here is derived from an EMBL/GenBank/DDBJ whole genome shotgun (WGS) entry which is preliminary data.</text>
</comment>
<dbReference type="CDD" id="cd02020">
    <property type="entry name" value="CMPK"/>
    <property type="match status" value="1"/>
</dbReference>
<comment type="subcellular location">
    <subcellularLocation>
        <location evidence="8">Cytoplasm</location>
    </subcellularLocation>
</comment>
<dbReference type="RefSeq" id="WP_006942911.1">
    <property type="nucleotide sequence ID" value="NZ_GL538208.1"/>
</dbReference>
<accession>E2ZDB7</accession>
<evidence type="ECO:0000313" key="10">
    <source>
        <dbReference type="EMBL" id="EFQ03676.1"/>
    </source>
</evidence>
<name>E2ZDB7_9FIRM</name>